<feature type="region of interest" description="Disordered" evidence="1">
    <location>
        <begin position="226"/>
        <end position="285"/>
    </location>
</feature>
<reference evidence="2 3" key="1">
    <citation type="submission" date="2016-07" db="EMBL/GenBank/DDBJ databases">
        <title>Pervasive Adenine N6-methylation of Active Genes in Fungi.</title>
        <authorList>
            <consortium name="DOE Joint Genome Institute"/>
            <person name="Mondo S.J."/>
            <person name="Dannebaum R.O."/>
            <person name="Kuo R.C."/>
            <person name="Labutti K."/>
            <person name="Haridas S."/>
            <person name="Kuo A."/>
            <person name="Salamov A."/>
            <person name="Ahrendt S.R."/>
            <person name="Lipzen A."/>
            <person name="Sullivan W."/>
            <person name="Andreopoulos W.B."/>
            <person name="Clum A."/>
            <person name="Lindquist E."/>
            <person name="Daum C."/>
            <person name="Ramamoorthy G.K."/>
            <person name="Gryganskyi A."/>
            <person name="Culley D."/>
            <person name="Magnuson J.K."/>
            <person name="James T.Y."/>
            <person name="O'Malley M.A."/>
            <person name="Stajich J.E."/>
            <person name="Spatafora J.W."/>
            <person name="Visel A."/>
            <person name="Grigoriev I.V."/>
        </authorList>
    </citation>
    <scope>NUCLEOTIDE SEQUENCE [LARGE SCALE GENOMIC DNA]</scope>
    <source>
        <strain evidence="2 3">NRRL 1336</strain>
    </source>
</reference>
<evidence type="ECO:0000256" key="1">
    <source>
        <dbReference type="SAM" id="MobiDB-lite"/>
    </source>
</evidence>
<feature type="region of interest" description="Disordered" evidence="1">
    <location>
        <begin position="1"/>
        <end position="115"/>
    </location>
</feature>
<feature type="compositionally biased region" description="Basic and acidic residues" evidence="1">
    <location>
        <begin position="471"/>
        <end position="480"/>
    </location>
</feature>
<feature type="compositionally biased region" description="Low complexity" evidence="1">
    <location>
        <begin position="385"/>
        <end position="402"/>
    </location>
</feature>
<evidence type="ECO:0000313" key="3">
    <source>
        <dbReference type="Proteomes" id="UP000193560"/>
    </source>
</evidence>
<sequence>MPVMTYKNGFEPKDARTVHSYDQDDDFDDFDDWSLESTPPRPRRQRKTGTQALVEFLNTTSPEEFQKTPPPTGPTKRRSTRFFLRRLNKNKSSSSSTASSTPSSTSGGSSSASLYQQGVPHTIHRKNYIEIVTGHPTRLPHYYDPVTQGGVSVGVGVGAGAGVGHPFQALTSASKISLNEPILPTRRESSLHAPSIRSLSIHRSPTYPTTPSTATKINAPATINTSFSSSGITTSTAATSPTTPGVPASALKLPKMSTTTNDDDSSDIRNGDDDGKNANDDGGDKKRNIVDALVATCDGMDVIEAGLIQRLKQCQLSGVDTPMDMMTAKLTEEHIRALKVSAAAAASDHEQQHGPKTKKGRTRHAQVQTLDRPCDDTEEEKKRAQQAAAATATAKATSKSNAQTVEELQLELAQERQERQRLAAALETTSDHFEVLSGLAYKKLRELWEEKLRWENACIELNGKLMMAEKNDGGKDHGNDDMNDAWTEDYQQSDYIVG</sequence>
<keyword evidence="3" id="KW-1185">Reference proteome</keyword>
<name>A0A1X2IJ08_9FUNG</name>
<feature type="compositionally biased region" description="Low complexity" evidence="1">
    <location>
        <begin position="226"/>
        <end position="250"/>
    </location>
</feature>
<feature type="compositionally biased region" description="Basic and acidic residues" evidence="1">
    <location>
        <begin position="266"/>
        <end position="285"/>
    </location>
</feature>
<dbReference type="EMBL" id="MCGE01000010">
    <property type="protein sequence ID" value="ORZ17349.1"/>
    <property type="molecule type" value="Genomic_DNA"/>
</dbReference>
<organism evidence="2 3">
    <name type="scientific">Absidia repens</name>
    <dbReference type="NCBI Taxonomy" id="90262"/>
    <lineage>
        <taxon>Eukaryota</taxon>
        <taxon>Fungi</taxon>
        <taxon>Fungi incertae sedis</taxon>
        <taxon>Mucoromycota</taxon>
        <taxon>Mucoromycotina</taxon>
        <taxon>Mucoromycetes</taxon>
        <taxon>Mucorales</taxon>
        <taxon>Cunninghamellaceae</taxon>
        <taxon>Absidia</taxon>
    </lineage>
</organism>
<gene>
    <name evidence="2" type="ORF">BCR42DRAFT_491234</name>
</gene>
<feature type="region of interest" description="Disordered" evidence="1">
    <location>
        <begin position="471"/>
        <end position="498"/>
    </location>
</feature>
<feature type="compositionally biased region" description="Basic and acidic residues" evidence="1">
    <location>
        <begin position="10"/>
        <end position="22"/>
    </location>
</feature>
<protein>
    <submittedName>
        <fullName evidence="2">Uncharacterized protein</fullName>
    </submittedName>
</protein>
<feature type="compositionally biased region" description="Low complexity" evidence="1">
    <location>
        <begin position="92"/>
        <end position="113"/>
    </location>
</feature>
<dbReference type="AlphaFoldDB" id="A0A1X2IJ08"/>
<accession>A0A1X2IJ08</accession>
<comment type="caution">
    <text evidence="2">The sequence shown here is derived from an EMBL/GenBank/DDBJ whole genome shotgun (WGS) entry which is preliminary data.</text>
</comment>
<feature type="region of interest" description="Disordered" evidence="1">
    <location>
        <begin position="343"/>
        <end position="402"/>
    </location>
</feature>
<proteinExistence type="predicted"/>
<dbReference type="Proteomes" id="UP000193560">
    <property type="component" value="Unassembled WGS sequence"/>
</dbReference>
<feature type="compositionally biased region" description="Basic residues" evidence="1">
    <location>
        <begin position="355"/>
        <end position="364"/>
    </location>
</feature>
<feature type="compositionally biased region" description="Polar residues" evidence="1">
    <location>
        <begin position="489"/>
        <end position="498"/>
    </location>
</feature>
<feature type="compositionally biased region" description="Acidic residues" evidence="1">
    <location>
        <begin position="23"/>
        <end position="34"/>
    </location>
</feature>
<evidence type="ECO:0000313" key="2">
    <source>
        <dbReference type="EMBL" id="ORZ17349.1"/>
    </source>
</evidence>
<feature type="compositionally biased region" description="Basic residues" evidence="1">
    <location>
        <begin position="75"/>
        <end position="89"/>
    </location>
</feature>
<feature type="compositionally biased region" description="Basic and acidic residues" evidence="1">
    <location>
        <begin position="372"/>
        <end position="383"/>
    </location>
</feature>